<dbReference type="PANTHER" id="PTHR47385">
    <property type="entry name" value="CALPONIN"/>
    <property type="match status" value="1"/>
</dbReference>
<gene>
    <name evidence="2" type="ORF">DGYR_LOCUS3785</name>
</gene>
<accession>A0A7I8VFN8</accession>
<dbReference type="OrthoDB" id="21595at2759"/>
<dbReference type="InterPro" id="IPR001715">
    <property type="entry name" value="CH_dom"/>
</dbReference>
<dbReference type="GO" id="GO:0015629">
    <property type="term" value="C:actin cytoskeleton"/>
    <property type="evidence" value="ECO:0007669"/>
    <property type="project" value="TreeGrafter"/>
</dbReference>
<keyword evidence="3" id="KW-1185">Reference proteome</keyword>
<protein>
    <submittedName>
        <fullName evidence="2">DgyrCDS4023</fullName>
    </submittedName>
</protein>
<dbReference type="GO" id="GO:0051015">
    <property type="term" value="F:actin filament binding"/>
    <property type="evidence" value="ECO:0007669"/>
    <property type="project" value="TreeGrafter"/>
</dbReference>
<dbReference type="AlphaFoldDB" id="A0A7I8VFN8"/>
<dbReference type="PANTHER" id="PTHR47385:SF24">
    <property type="entry name" value="MUSCLE-SPECIFIC PROTEIN 20"/>
    <property type="match status" value="1"/>
</dbReference>
<dbReference type="SUPFAM" id="SSF47576">
    <property type="entry name" value="Calponin-homology domain, CH-domain"/>
    <property type="match status" value="1"/>
</dbReference>
<evidence type="ECO:0000313" key="2">
    <source>
        <dbReference type="EMBL" id="CAD5114999.1"/>
    </source>
</evidence>
<feature type="domain" description="Calponin-homology (CH)" evidence="1">
    <location>
        <begin position="33"/>
        <end position="102"/>
    </location>
</feature>
<reference evidence="2 3" key="1">
    <citation type="submission" date="2020-08" db="EMBL/GenBank/DDBJ databases">
        <authorList>
            <person name="Hejnol A."/>
        </authorList>
    </citation>
    <scope>NUCLEOTIDE SEQUENCE [LARGE SCALE GENOMIC DNA]</scope>
</reference>
<evidence type="ECO:0000313" key="3">
    <source>
        <dbReference type="Proteomes" id="UP000549394"/>
    </source>
</evidence>
<sequence length="127" mass="15063">MHRAKKAGIALDIERKLEEKYNEEDALGTPDRVIKWINEILKGEHAPCTRTGWRHLQFHLRDGIVLCKFINKLLESEEKQTVKFSKNSHTAFIAMENIEHFNKLDMVFMKLIYSRAWICMKEGKERF</sequence>
<name>A0A7I8VFN8_9ANNE</name>
<dbReference type="EMBL" id="CAJFCJ010000005">
    <property type="protein sequence ID" value="CAD5114999.1"/>
    <property type="molecule type" value="Genomic_DNA"/>
</dbReference>
<proteinExistence type="predicted"/>
<dbReference type="CDD" id="cd00014">
    <property type="entry name" value="CH_SF"/>
    <property type="match status" value="1"/>
</dbReference>
<dbReference type="GO" id="GO:0007015">
    <property type="term" value="P:actin filament organization"/>
    <property type="evidence" value="ECO:0007669"/>
    <property type="project" value="TreeGrafter"/>
</dbReference>
<dbReference type="Proteomes" id="UP000549394">
    <property type="component" value="Unassembled WGS sequence"/>
</dbReference>
<organism evidence="2 3">
    <name type="scientific">Dimorphilus gyrociliatus</name>
    <dbReference type="NCBI Taxonomy" id="2664684"/>
    <lineage>
        <taxon>Eukaryota</taxon>
        <taxon>Metazoa</taxon>
        <taxon>Spiralia</taxon>
        <taxon>Lophotrochozoa</taxon>
        <taxon>Annelida</taxon>
        <taxon>Polychaeta</taxon>
        <taxon>Polychaeta incertae sedis</taxon>
        <taxon>Dinophilidae</taxon>
        <taxon>Dimorphilus</taxon>
    </lineage>
</organism>
<comment type="caution">
    <text evidence="2">The sequence shown here is derived from an EMBL/GenBank/DDBJ whole genome shotgun (WGS) entry which is preliminary data.</text>
</comment>
<dbReference type="Gene3D" id="1.10.418.10">
    <property type="entry name" value="Calponin-like domain"/>
    <property type="match status" value="1"/>
</dbReference>
<evidence type="ECO:0000259" key="1">
    <source>
        <dbReference type="Pfam" id="PF00307"/>
    </source>
</evidence>
<dbReference type="InterPro" id="IPR050606">
    <property type="entry name" value="Calponin-like"/>
</dbReference>
<dbReference type="InterPro" id="IPR036872">
    <property type="entry name" value="CH_dom_sf"/>
</dbReference>
<dbReference type="Pfam" id="PF00307">
    <property type="entry name" value="CH"/>
    <property type="match status" value="1"/>
</dbReference>